<dbReference type="OrthoDB" id="275197at2157"/>
<reference evidence="11" key="1">
    <citation type="submission" date="2016-10" db="EMBL/GenBank/DDBJ databases">
        <authorList>
            <person name="Varghese N."/>
            <person name="Submissions S."/>
        </authorList>
    </citation>
    <scope>NUCLEOTIDE SEQUENCE [LARGE SCALE GENOMIC DNA]</scope>
    <source>
        <strain evidence="11">CGMCC 1.10118</strain>
    </source>
</reference>
<dbReference type="GO" id="GO:0003995">
    <property type="term" value="F:acyl-CoA dehydrogenase activity"/>
    <property type="evidence" value="ECO:0007669"/>
    <property type="project" value="TreeGrafter"/>
</dbReference>
<keyword evidence="5 6" id="KW-0560">Oxidoreductase</keyword>
<dbReference type="SUPFAM" id="SSF47203">
    <property type="entry name" value="Acyl-CoA dehydrogenase C-terminal domain-like"/>
    <property type="match status" value="1"/>
</dbReference>
<keyword evidence="3 6" id="KW-0285">Flavoprotein</keyword>
<sequence>MESDLLTDAVVPDAAQDLKAHARDFAETELRPRASEYFQSAAYPVDIVEAAHDADLVAQEIDEAYGGPGRSLDEIVATVEELFRADAGLGLGIVSQSFGTEILQEFGTEAQKETYLRAVAEGEKRTGMAISEPDTGSDLAGMETTARLDGDEWVLNGEKYWIGNGISGDYITVYAKTEDTDDRHSNHSLILVPTDAPGYEAESIPEKMAYRASEQAHIVLDDCRVPEENLVGERGQGFRMVAEFFNSGRVRVAAHGIGLAAAAIEEAWEFVHDREEFGQEVADFQSVQHDLAEMRMEFESARALLWQAVEQVMHGEDAERWAAMAKAKATEVAAECAETAMKLHGGRALLDDERVTRVYRDVRMPMTYEGVGAVQRDLIYRNF</sequence>
<proteinExistence type="inferred from homology"/>
<evidence type="ECO:0000256" key="3">
    <source>
        <dbReference type="ARBA" id="ARBA00022630"/>
    </source>
</evidence>
<protein>
    <submittedName>
        <fullName evidence="10">Acyl-CoA dehydrogenase</fullName>
    </submittedName>
</protein>
<evidence type="ECO:0000256" key="4">
    <source>
        <dbReference type="ARBA" id="ARBA00022827"/>
    </source>
</evidence>
<dbReference type="Pfam" id="PF00441">
    <property type="entry name" value="Acyl-CoA_dh_1"/>
    <property type="match status" value="1"/>
</dbReference>
<feature type="domain" description="Acyl-CoA oxidase/dehydrogenase middle" evidence="8">
    <location>
        <begin position="128"/>
        <end position="223"/>
    </location>
</feature>
<dbReference type="InterPro" id="IPR006091">
    <property type="entry name" value="Acyl-CoA_Oxase/DH_mid-dom"/>
</dbReference>
<evidence type="ECO:0000313" key="10">
    <source>
        <dbReference type="EMBL" id="SDY08912.1"/>
    </source>
</evidence>
<dbReference type="PIRSF" id="PIRSF016578">
    <property type="entry name" value="HsaA"/>
    <property type="match status" value="1"/>
</dbReference>
<evidence type="ECO:0000256" key="2">
    <source>
        <dbReference type="ARBA" id="ARBA00009347"/>
    </source>
</evidence>
<evidence type="ECO:0000256" key="5">
    <source>
        <dbReference type="ARBA" id="ARBA00023002"/>
    </source>
</evidence>
<dbReference type="InterPro" id="IPR009100">
    <property type="entry name" value="AcylCoA_DH/oxidase_NM_dom_sf"/>
</dbReference>
<dbReference type="AlphaFoldDB" id="A0A1H3H058"/>
<dbReference type="InterPro" id="IPR009075">
    <property type="entry name" value="AcylCo_DH/oxidase_C"/>
</dbReference>
<evidence type="ECO:0000259" key="9">
    <source>
        <dbReference type="Pfam" id="PF02771"/>
    </source>
</evidence>
<dbReference type="Gene3D" id="2.40.110.10">
    <property type="entry name" value="Butyryl-CoA Dehydrogenase, subunit A, domain 2"/>
    <property type="match status" value="1"/>
</dbReference>
<name>A0A1H3H058_9EURY</name>
<evidence type="ECO:0000256" key="1">
    <source>
        <dbReference type="ARBA" id="ARBA00001974"/>
    </source>
</evidence>
<feature type="domain" description="Acyl-CoA dehydrogenase/oxidase C-terminal" evidence="7">
    <location>
        <begin position="235"/>
        <end position="382"/>
    </location>
</feature>
<dbReference type="SUPFAM" id="SSF56645">
    <property type="entry name" value="Acyl-CoA dehydrogenase NM domain-like"/>
    <property type="match status" value="1"/>
</dbReference>
<evidence type="ECO:0000313" key="11">
    <source>
        <dbReference type="Proteomes" id="UP000199170"/>
    </source>
</evidence>
<dbReference type="InterPro" id="IPR046373">
    <property type="entry name" value="Acyl-CoA_Oxase/DH_mid-dom_sf"/>
</dbReference>
<dbReference type="InterPro" id="IPR013786">
    <property type="entry name" value="AcylCoA_DH/ox_N"/>
</dbReference>
<organism evidence="10 11">
    <name type="scientific">Halobellus clavatus</name>
    <dbReference type="NCBI Taxonomy" id="660517"/>
    <lineage>
        <taxon>Archaea</taxon>
        <taxon>Methanobacteriati</taxon>
        <taxon>Methanobacteriota</taxon>
        <taxon>Stenosarchaea group</taxon>
        <taxon>Halobacteria</taxon>
        <taxon>Halobacteriales</taxon>
        <taxon>Haloferacaceae</taxon>
        <taxon>Halobellus</taxon>
    </lineage>
</organism>
<gene>
    <name evidence="10" type="ORF">SAMN04487946_10683</name>
</gene>
<dbReference type="Proteomes" id="UP000199170">
    <property type="component" value="Unassembled WGS sequence"/>
</dbReference>
<dbReference type="PANTHER" id="PTHR43884">
    <property type="entry name" value="ACYL-COA DEHYDROGENASE"/>
    <property type="match status" value="1"/>
</dbReference>
<dbReference type="InterPro" id="IPR037069">
    <property type="entry name" value="AcylCoA_DH/ox_N_sf"/>
</dbReference>
<dbReference type="Pfam" id="PF02771">
    <property type="entry name" value="Acyl-CoA_dh_N"/>
    <property type="match status" value="1"/>
</dbReference>
<dbReference type="InterPro" id="IPR036250">
    <property type="entry name" value="AcylCo_DH-like_C"/>
</dbReference>
<dbReference type="Gene3D" id="1.10.540.10">
    <property type="entry name" value="Acyl-CoA dehydrogenase/oxidase, N-terminal domain"/>
    <property type="match status" value="1"/>
</dbReference>
<comment type="similarity">
    <text evidence="2 6">Belongs to the acyl-CoA dehydrogenase family.</text>
</comment>
<dbReference type="RefSeq" id="WP_089767190.1">
    <property type="nucleotide sequence ID" value="NZ_FNPB01000006.1"/>
</dbReference>
<dbReference type="Pfam" id="PF02770">
    <property type="entry name" value="Acyl-CoA_dh_M"/>
    <property type="match status" value="1"/>
</dbReference>
<feature type="domain" description="Acyl-CoA dehydrogenase/oxidase N-terminal" evidence="9">
    <location>
        <begin position="14"/>
        <end position="123"/>
    </location>
</feature>
<dbReference type="GO" id="GO:0050660">
    <property type="term" value="F:flavin adenine dinucleotide binding"/>
    <property type="evidence" value="ECO:0007669"/>
    <property type="project" value="InterPro"/>
</dbReference>
<dbReference type="EMBL" id="FNPB01000006">
    <property type="protein sequence ID" value="SDY08912.1"/>
    <property type="molecule type" value="Genomic_DNA"/>
</dbReference>
<accession>A0A1H3H058</accession>
<dbReference type="Gene3D" id="1.20.140.10">
    <property type="entry name" value="Butyryl-CoA Dehydrogenase, subunit A, domain 3"/>
    <property type="match status" value="1"/>
</dbReference>
<dbReference type="STRING" id="660517.SAMN04487946_10683"/>
<dbReference type="FunFam" id="2.40.110.10:FF:000002">
    <property type="entry name" value="Acyl-CoA dehydrogenase fadE12"/>
    <property type="match status" value="1"/>
</dbReference>
<dbReference type="PANTHER" id="PTHR43884:SF12">
    <property type="entry name" value="ISOVALERYL-COA DEHYDROGENASE, MITOCHONDRIAL-RELATED"/>
    <property type="match status" value="1"/>
</dbReference>
<keyword evidence="11" id="KW-1185">Reference proteome</keyword>
<evidence type="ECO:0000259" key="7">
    <source>
        <dbReference type="Pfam" id="PF00441"/>
    </source>
</evidence>
<evidence type="ECO:0000259" key="8">
    <source>
        <dbReference type="Pfam" id="PF02770"/>
    </source>
</evidence>
<keyword evidence="4 6" id="KW-0274">FAD</keyword>
<evidence type="ECO:0000256" key="6">
    <source>
        <dbReference type="RuleBase" id="RU362125"/>
    </source>
</evidence>
<comment type="cofactor">
    <cofactor evidence="1 6">
        <name>FAD</name>
        <dbReference type="ChEBI" id="CHEBI:57692"/>
    </cofactor>
</comment>